<name>A0ABV3SWE3_9ACTN</name>
<sequence>MSAPVSGPRLVTVAHGTRQVEGNIVAAALTRAAGARLGLPAVASYVELCPPLLGDVLRAGPPAGLLGVDPPRVDPPRVDPPRVDPLRVDPWGADDGPTLVVPLLLSTGYHLRVDLPAAVADAPGRVELGGPLGPDPLLASAQVERLLAAGAVRGQPVTMVAAGSRDPAATADLAAAADLLSGQWGAPVRLATLAGLGPRVLDVVRPGDAVSPYLLSPGHFADRARELGRSAGAEAVAEVIGPHPDVVELVASRARALLGLSLAGSR</sequence>
<dbReference type="SUPFAM" id="SSF53800">
    <property type="entry name" value="Chelatase"/>
    <property type="match status" value="1"/>
</dbReference>
<reference evidence="4 5" key="1">
    <citation type="submission" date="2024-07" db="EMBL/GenBank/DDBJ databases">
        <authorList>
            <person name="Lee S."/>
            <person name="Kang M."/>
        </authorList>
    </citation>
    <scope>NUCLEOTIDE SEQUENCE [LARGE SCALE GENOMIC DNA]</scope>
    <source>
        <strain evidence="4 5">DS6</strain>
    </source>
</reference>
<dbReference type="InterPro" id="IPR002762">
    <property type="entry name" value="CbiX-like"/>
</dbReference>
<comment type="caution">
    <text evidence="4">The sequence shown here is derived from an EMBL/GenBank/DDBJ whole genome shotgun (WGS) entry which is preliminary data.</text>
</comment>
<dbReference type="PANTHER" id="PTHR33542">
    <property type="entry name" value="SIROHYDROCHLORIN FERROCHELATASE, CHLOROPLASTIC"/>
    <property type="match status" value="1"/>
</dbReference>
<accession>A0ABV3SWE3</accession>
<keyword evidence="2" id="KW-0456">Lyase</keyword>
<gene>
    <name evidence="4" type="ORF">AB3X52_01940</name>
</gene>
<dbReference type="Pfam" id="PF01903">
    <property type="entry name" value="CbiX"/>
    <property type="match status" value="2"/>
</dbReference>
<feature type="compositionally biased region" description="Basic and acidic residues" evidence="3">
    <location>
        <begin position="71"/>
        <end position="87"/>
    </location>
</feature>
<evidence type="ECO:0000256" key="1">
    <source>
        <dbReference type="ARBA" id="ARBA00022723"/>
    </source>
</evidence>
<dbReference type="InterPro" id="IPR050963">
    <property type="entry name" value="Sirohydro_Cobaltochel/CbiX"/>
</dbReference>
<evidence type="ECO:0000256" key="2">
    <source>
        <dbReference type="ARBA" id="ARBA00023239"/>
    </source>
</evidence>
<evidence type="ECO:0000313" key="4">
    <source>
        <dbReference type="EMBL" id="MEX0426363.1"/>
    </source>
</evidence>
<dbReference type="Gene3D" id="3.40.50.1400">
    <property type="match status" value="2"/>
</dbReference>
<keyword evidence="5" id="KW-1185">Reference proteome</keyword>
<dbReference type="EMBL" id="JBFPJR010000002">
    <property type="protein sequence ID" value="MEX0426363.1"/>
    <property type="molecule type" value="Genomic_DNA"/>
</dbReference>
<evidence type="ECO:0000313" key="5">
    <source>
        <dbReference type="Proteomes" id="UP001556631"/>
    </source>
</evidence>
<dbReference type="Proteomes" id="UP001556631">
    <property type="component" value="Unassembled WGS sequence"/>
</dbReference>
<dbReference type="RefSeq" id="WP_367991013.1">
    <property type="nucleotide sequence ID" value="NZ_JBFPJR010000002.1"/>
</dbReference>
<protein>
    <submittedName>
        <fullName evidence="4">Sirohydrochlorin chelatase</fullName>
    </submittedName>
</protein>
<evidence type="ECO:0000256" key="3">
    <source>
        <dbReference type="SAM" id="MobiDB-lite"/>
    </source>
</evidence>
<proteinExistence type="predicted"/>
<dbReference type="PANTHER" id="PTHR33542:SF5">
    <property type="entry name" value="FERROCHELATASE CHE1"/>
    <property type="match status" value="1"/>
</dbReference>
<keyword evidence="1" id="KW-0479">Metal-binding</keyword>
<feature type="region of interest" description="Disordered" evidence="3">
    <location>
        <begin position="65"/>
        <end position="90"/>
    </location>
</feature>
<organism evidence="4 5">
    <name type="scientific">Nocardioides eburneus</name>
    <dbReference type="NCBI Taxonomy" id="3231482"/>
    <lineage>
        <taxon>Bacteria</taxon>
        <taxon>Bacillati</taxon>
        <taxon>Actinomycetota</taxon>
        <taxon>Actinomycetes</taxon>
        <taxon>Propionibacteriales</taxon>
        <taxon>Nocardioidaceae</taxon>
        <taxon>Nocardioides</taxon>
    </lineage>
</organism>